<feature type="transmembrane region" description="Helical" evidence="1">
    <location>
        <begin position="12"/>
        <end position="31"/>
    </location>
</feature>
<sequence>MWAKGGRVKRVLLHPMTGLLVAGLVVSVAVADSVGDVAWGLLATLGGYLAGLLALQVGMLVGAVVLGVSVRTVVVGVGPRVADWSSARRVVVLRAVPVFLSVSIAPGRAPVRGRMWGAALCSALAGIAATAGLAAVGVVLAVASGLTVAHALVPRKTAAATSTGWLLANLLRLTGDQAAQLAAAPVVKQAVDATLDGDLDTADRLCEQLRDQYPTLKTARAARVLVHQARGRYAEGLALAMAMIDEQSPADAAPFFAALAGLACDTVEAGVLDAAVGLPTAQNAIEAAEALGYPAYKLTGTKAHHALLTGDIRQAITLARRSLETNDDRLGRVDDLVTLARARMADHDNRGAREAIDEAERTAPWWPRVRATRARLEVA</sequence>
<dbReference type="EMBL" id="BMRB01000006">
    <property type="protein sequence ID" value="GGS52822.1"/>
    <property type="molecule type" value="Genomic_DNA"/>
</dbReference>
<feature type="transmembrane region" description="Helical" evidence="1">
    <location>
        <begin position="115"/>
        <end position="146"/>
    </location>
</feature>
<dbReference type="Gene3D" id="1.25.40.10">
    <property type="entry name" value="Tetratricopeptide repeat domain"/>
    <property type="match status" value="1"/>
</dbReference>
<reference evidence="2" key="1">
    <citation type="journal article" date="2014" name="Int. J. Syst. Evol. Microbiol.">
        <title>Complete genome sequence of Corynebacterium casei LMG S-19264T (=DSM 44701T), isolated from a smear-ripened cheese.</title>
        <authorList>
            <consortium name="US DOE Joint Genome Institute (JGI-PGF)"/>
            <person name="Walter F."/>
            <person name="Albersmeier A."/>
            <person name="Kalinowski J."/>
            <person name="Ruckert C."/>
        </authorList>
    </citation>
    <scope>NUCLEOTIDE SEQUENCE</scope>
    <source>
        <strain evidence="2">JCM 3276</strain>
    </source>
</reference>
<evidence type="ECO:0000256" key="1">
    <source>
        <dbReference type="SAM" id="Phobius"/>
    </source>
</evidence>
<feature type="transmembrane region" description="Helical" evidence="1">
    <location>
        <begin position="91"/>
        <end position="109"/>
    </location>
</feature>
<keyword evidence="1" id="KW-1133">Transmembrane helix</keyword>
<protein>
    <submittedName>
        <fullName evidence="2">Uncharacterized protein</fullName>
    </submittedName>
</protein>
<keyword evidence="1" id="KW-0812">Transmembrane</keyword>
<gene>
    <name evidence="2" type="ORF">GCM10010171_54890</name>
</gene>
<reference evidence="2" key="2">
    <citation type="submission" date="2020-09" db="EMBL/GenBank/DDBJ databases">
        <authorList>
            <person name="Sun Q."/>
            <person name="Ohkuma M."/>
        </authorList>
    </citation>
    <scope>NUCLEOTIDE SEQUENCE</scope>
    <source>
        <strain evidence="2">JCM 3276</strain>
    </source>
</reference>
<proteinExistence type="predicted"/>
<dbReference type="AlphaFoldDB" id="A0A918LI44"/>
<comment type="caution">
    <text evidence="2">The sequence shown here is derived from an EMBL/GenBank/DDBJ whole genome shotgun (WGS) entry which is preliminary data.</text>
</comment>
<accession>A0A918LI44</accession>
<keyword evidence="3" id="KW-1185">Reference proteome</keyword>
<evidence type="ECO:0000313" key="2">
    <source>
        <dbReference type="EMBL" id="GGS52822.1"/>
    </source>
</evidence>
<name>A0A918LI44_9PSEU</name>
<evidence type="ECO:0000313" key="3">
    <source>
        <dbReference type="Proteomes" id="UP000660680"/>
    </source>
</evidence>
<feature type="transmembrane region" description="Helical" evidence="1">
    <location>
        <begin position="37"/>
        <end position="70"/>
    </location>
</feature>
<dbReference type="InterPro" id="IPR011990">
    <property type="entry name" value="TPR-like_helical_dom_sf"/>
</dbReference>
<organism evidence="2 3">
    <name type="scientific">Actinokineospora fastidiosa</name>
    <dbReference type="NCBI Taxonomy" id="1816"/>
    <lineage>
        <taxon>Bacteria</taxon>
        <taxon>Bacillati</taxon>
        <taxon>Actinomycetota</taxon>
        <taxon>Actinomycetes</taxon>
        <taxon>Pseudonocardiales</taxon>
        <taxon>Pseudonocardiaceae</taxon>
        <taxon>Actinokineospora</taxon>
    </lineage>
</organism>
<keyword evidence="1" id="KW-0472">Membrane</keyword>
<dbReference type="Proteomes" id="UP000660680">
    <property type="component" value="Unassembled WGS sequence"/>
</dbReference>